<accession>A0A1N7PWF1</accession>
<dbReference type="AlphaFoldDB" id="A0A1N7PWF1"/>
<dbReference type="InterPro" id="IPR002912">
    <property type="entry name" value="ACT_dom"/>
</dbReference>
<feature type="region of interest" description="Uridylyltransferase" evidence="7">
    <location>
        <begin position="1"/>
        <end position="370"/>
    </location>
</feature>
<evidence type="ECO:0000256" key="1">
    <source>
        <dbReference type="ARBA" id="ARBA00022679"/>
    </source>
</evidence>
<dbReference type="HAMAP" id="MF_00277">
    <property type="entry name" value="PII_uridylyl_transf"/>
    <property type="match status" value="1"/>
</dbReference>
<evidence type="ECO:0000256" key="4">
    <source>
        <dbReference type="ARBA" id="ARBA00022801"/>
    </source>
</evidence>
<evidence type="ECO:0000259" key="8">
    <source>
        <dbReference type="PROSITE" id="PS51671"/>
    </source>
</evidence>
<dbReference type="Gene3D" id="3.30.460.10">
    <property type="entry name" value="Beta Polymerase, domain 2"/>
    <property type="match status" value="1"/>
</dbReference>
<dbReference type="CDD" id="cd05401">
    <property type="entry name" value="NT_GlnE_GlnD_like"/>
    <property type="match status" value="1"/>
</dbReference>
<keyword evidence="5 7" id="KW-0460">Magnesium</keyword>
<dbReference type="InterPro" id="IPR045865">
    <property type="entry name" value="ACT-like_dom_sf"/>
</dbReference>
<evidence type="ECO:0000256" key="2">
    <source>
        <dbReference type="ARBA" id="ARBA00022695"/>
    </source>
</evidence>
<comment type="function">
    <text evidence="7">Modifies, by uridylylation and deuridylylation, the PII regulatory proteins (GlnB and homologs), in response to the nitrogen status of the cell that GlnD senses through the glutamine level. Under low glutamine levels, catalyzes the conversion of the PII proteins and UTP to PII-UMP and PPi, while under higher glutamine levels, GlnD hydrolyzes PII-UMP to PII and UMP (deuridylylation). Thus, controls uridylylation state and activity of the PII proteins, and plays an important role in the regulation of nitrogen metabolism.</text>
</comment>
<dbReference type="EC" id="3.1.4.-" evidence="7"/>
<keyword evidence="1 7" id="KW-0808">Transferase</keyword>
<dbReference type="NCBIfam" id="NF003467">
    <property type="entry name" value="PRK05092.1"/>
    <property type="match status" value="1"/>
</dbReference>
<keyword evidence="6 7" id="KW-0511">Multifunctional enzyme</keyword>
<reference evidence="10 11" key="1">
    <citation type="submission" date="2017-01" db="EMBL/GenBank/DDBJ databases">
        <authorList>
            <person name="Mah S.A."/>
            <person name="Swanson W.J."/>
            <person name="Moy G.W."/>
            <person name="Vacquier V.D."/>
        </authorList>
    </citation>
    <scope>NUCLEOTIDE SEQUENCE [LARGE SCALE GENOMIC DNA]</scope>
    <source>
        <strain evidence="10 11">DSM 11589</strain>
    </source>
</reference>
<dbReference type="GO" id="GO:0008081">
    <property type="term" value="F:phosphoric diester hydrolase activity"/>
    <property type="evidence" value="ECO:0007669"/>
    <property type="project" value="UniProtKB-UniRule"/>
</dbReference>
<dbReference type="SUPFAM" id="SSF81593">
    <property type="entry name" value="Nucleotidyltransferase substrate binding subunit/domain"/>
    <property type="match status" value="1"/>
</dbReference>
<gene>
    <name evidence="7" type="primary">glnD</name>
    <name evidence="10" type="ORF">SAMN05421779_108112</name>
</gene>
<feature type="domain" description="HD" evidence="9">
    <location>
        <begin position="486"/>
        <end position="608"/>
    </location>
</feature>
<evidence type="ECO:0000259" key="9">
    <source>
        <dbReference type="PROSITE" id="PS51831"/>
    </source>
</evidence>
<dbReference type="Gene3D" id="1.10.3090.10">
    <property type="entry name" value="cca-adding enzyme, domain 2"/>
    <property type="match status" value="1"/>
</dbReference>
<feature type="domain" description="ACT" evidence="8">
    <location>
        <begin position="726"/>
        <end position="803"/>
    </location>
</feature>
<comment type="domain">
    <text evidence="7">Has four distinct domains: an N-terminal nucleotidyltransferase (NT) domain responsible for UTase activity, a central HD domain that encodes UR activity, and two C-terminal ACT domains that seem to have a role in glutamine sensing.</text>
</comment>
<dbReference type="STRING" id="80876.SAMN05421779_108112"/>
<dbReference type="Pfam" id="PF01909">
    <property type="entry name" value="NTP_transf_2"/>
    <property type="match status" value="1"/>
</dbReference>
<dbReference type="SMART" id="SM00471">
    <property type="entry name" value="HDc"/>
    <property type="match status" value="1"/>
</dbReference>
<proteinExistence type="inferred from homology"/>
<keyword evidence="3" id="KW-0677">Repeat</keyword>
<protein>
    <recommendedName>
        <fullName evidence="7">Bifunctional uridylyltransferase/uridylyl-removing enzyme</fullName>
        <shortName evidence="7">UTase/UR</shortName>
    </recommendedName>
    <alternativeName>
        <fullName evidence="7">Bifunctional [protein-PII] modification enzyme</fullName>
    </alternativeName>
    <alternativeName>
        <fullName evidence="7">Bifunctional nitrogen sensor protein</fullName>
    </alternativeName>
    <domain>
        <recommendedName>
            <fullName evidence="7">[Protein-PII] uridylyltransferase</fullName>
            <shortName evidence="7">PII uridylyltransferase</shortName>
            <shortName evidence="7">UTase</shortName>
            <ecNumber evidence="7">2.7.7.59</ecNumber>
        </recommendedName>
    </domain>
    <domain>
        <recommendedName>
            <fullName evidence="7">[Protein-PII]-UMP uridylyl-removing enzyme</fullName>
            <shortName evidence="7">UR</shortName>
            <ecNumber evidence="7">3.1.4.-</ecNumber>
        </recommendedName>
    </domain>
</protein>
<keyword evidence="4 7" id="KW-0378">Hydrolase</keyword>
<dbReference type="Proteomes" id="UP000185678">
    <property type="component" value="Unassembled WGS sequence"/>
</dbReference>
<keyword evidence="11" id="KW-1185">Reference proteome</keyword>
<dbReference type="GO" id="GO:0006808">
    <property type="term" value="P:regulation of nitrogen utilization"/>
    <property type="evidence" value="ECO:0007669"/>
    <property type="project" value="UniProtKB-UniRule"/>
</dbReference>
<dbReference type="PANTHER" id="PTHR47320:SF1">
    <property type="entry name" value="BIFUNCTIONAL URIDYLYLTRANSFERASE_URIDYLYL-REMOVING ENZYME"/>
    <property type="match status" value="1"/>
</dbReference>
<evidence type="ECO:0000256" key="5">
    <source>
        <dbReference type="ARBA" id="ARBA00022842"/>
    </source>
</evidence>
<dbReference type="GO" id="GO:0008773">
    <property type="term" value="F:[protein-PII] uridylyltransferase activity"/>
    <property type="evidence" value="ECO:0007669"/>
    <property type="project" value="UniProtKB-UniRule"/>
</dbReference>
<evidence type="ECO:0000256" key="7">
    <source>
        <dbReference type="HAMAP-Rule" id="MF_00277"/>
    </source>
</evidence>
<comment type="activity regulation">
    <text evidence="7">Uridylyltransferase (UTase) activity is inhibited by glutamine, while glutamine activates uridylyl-removing (UR) activity.</text>
</comment>
<dbReference type="OrthoDB" id="9758038at2"/>
<dbReference type="CDD" id="cd00077">
    <property type="entry name" value="HDc"/>
    <property type="match status" value="1"/>
</dbReference>
<feature type="domain" description="ACT" evidence="8">
    <location>
        <begin position="838"/>
        <end position="914"/>
    </location>
</feature>
<comment type="catalytic activity">
    <reaction evidence="7">
        <text>[protein-PII]-uridylyl-L-tyrosine + H2O = [protein-PII]-L-tyrosine + UMP + H(+)</text>
        <dbReference type="Rhea" id="RHEA:48600"/>
        <dbReference type="Rhea" id="RHEA-COMP:12147"/>
        <dbReference type="Rhea" id="RHEA-COMP:12148"/>
        <dbReference type="ChEBI" id="CHEBI:15377"/>
        <dbReference type="ChEBI" id="CHEBI:15378"/>
        <dbReference type="ChEBI" id="CHEBI:46858"/>
        <dbReference type="ChEBI" id="CHEBI:57865"/>
        <dbReference type="ChEBI" id="CHEBI:90602"/>
    </reaction>
</comment>
<sequence>MSTNKTLRKPREIIDRKELVTRLDEMATSGLSPQEMRKRLLAELKDTYRRGHEVVRQRCLEGRVNGALTVSENCYLMDQLVVTLYDFVTTHVYAPGVRTKGEKISLLAVGGYGRGELSPYSDIDLLFLLPYKSTPYSEQVVEYMLYILWDLGLKVGHSTRSIDECIRLSRTDITIRTALLEARWLWGDRKLADEFKQRYRAEVIAGSGLAFVEAKLAERDARHDRLGDSRYLLEPNVKEDKGGLRDLHTLFWIAKYLYNIQDVRELVDLGLLTHQTAQLFIKAQTFLWSVRCLLHYLTNRGEDRLTFDMQKEIATRLGYTDHAGAASVERFMKHYFLIAKDVGDLTRIFCAVLEEHNKRKPRLRLRRPKQVEGCFLVDGDRLNLKPEMTFEQDPLRILRLFRLAQTMELDVHPNTLRQVHENLHLVTTLRSNPEANSLFLDILCDSRDAEGTLRHLNEAGVFGRFLPDFGKVVAQMQYDMYHVYTTDEHTIRAIGTMHRIEQGLLADELPLSTSVMPTVQSRRALYVAVMLHDIAKGRGGDHSELGAKVAQKLCPRLGLTPEETETVAWLVLHHLDMSRNAFKRDIDDPQTIADFSKLVQSPERLKLLLLLTCADIRAVGPQVWNGWKAALLRELYYRTIDALSGNLSAEARDVRVSRKKDALRASLSGWNDAQIERHLALGYPSYWLMFDTSTHQQHARMIRRAEERNETLTIDMTPQPSSGVLDVTVLCPDHPGLFARITGAISLLGCSIVDAKIITLTNGMALDSFSILDPKGELPTSHDKQRRLSETIEQVLTGKRNVSKELVGKSGTLPQRAKVFTVPPRVIVDNSMSKTHTVIEVNGRDRPGFLYDVTRTLTNLGLQIGSAHISTYGERVVDVFYVKDIFGMKIDHQSKLKHVREQLMITLEQEEHGPAKRKAG</sequence>
<dbReference type="PIRSF" id="PIRSF006288">
    <property type="entry name" value="PII_uridyltransf"/>
    <property type="match status" value="1"/>
</dbReference>
<comment type="similarity">
    <text evidence="7">Belongs to the GlnD family.</text>
</comment>
<dbReference type="PANTHER" id="PTHR47320">
    <property type="entry name" value="BIFUNCTIONAL URIDYLYLTRANSFERASE/URIDYLYL-REMOVING ENZYME"/>
    <property type="match status" value="1"/>
</dbReference>
<dbReference type="RefSeq" id="WP_076401841.1">
    <property type="nucleotide sequence ID" value="NZ_FTOA01000008.1"/>
</dbReference>
<dbReference type="SUPFAM" id="SSF55021">
    <property type="entry name" value="ACT-like"/>
    <property type="match status" value="2"/>
</dbReference>
<dbReference type="PROSITE" id="PS51671">
    <property type="entry name" value="ACT"/>
    <property type="match status" value="2"/>
</dbReference>
<dbReference type="SUPFAM" id="SSF81891">
    <property type="entry name" value="Poly A polymerase C-terminal region-like"/>
    <property type="match status" value="1"/>
</dbReference>
<dbReference type="CDD" id="cd04900">
    <property type="entry name" value="ACT_UUR-like_1"/>
    <property type="match status" value="1"/>
</dbReference>
<name>A0A1N7PWF1_9PROT</name>
<dbReference type="Pfam" id="PF01966">
    <property type="entry name" value="HD"/>
    <property type="match status" value="1"/>
</dbReference>
<evidence type="ECO:0000313" key="11">
    <source>
        <dbReference type="Proteomes" id="UP000185678"/>
    </source>
</evidence>
<dbReference type="PROSITE" id="PS51831">
    <property type="entry name" value="HD"/>
    <property type="match status" value="1"/>
</dbReference>
<dbReference type="InterPro" id="IPR006674">
    <property type="entry name" value="HD_domain"/>
</dbReference>
<dbReference type="SUPFAM" id="SSF81301">
    <property type="entry name" value="Nucleotidyltransferase"/>
    <property type="match status" value="1"/>
</dbReference>
<dbReference type="EC" id="2.7.7.59" evidence="7"/>
<dbReference type="NCBIfam" id="TIGR01693">
    <property type="entry name" value="UTase_glnD"/>
    <property type="match status" value="1"/>
</dbReference>
<evidence type="ECO:0000313" key="10">
    <source>
        <dbReference type="EMBL" id="SIT14944.1"/>
    </source>
</evidence>
<dbReference type="InterPro" id="IPR003607">
    <property type="entry name" value="HD/PDEase_dom"/>
</dbReference>
<dbReference type="InterPro" id="IPR013546">
    <property type="entry name" value="PII_UdlTrfase/GS_AdlTrfase"/>
</dbReference>
<evidence type="ECO:0000256" key="6">
    <source>
        <dbReference type="ARBA" id="ARBA00023268"/>
    </source>
</evidence>
<dbReference type="InterPro" id="IPR002934">
    <property type="entry name" value="Polymerase_NTP_transf_dom"/>
</dbReference>
<organism evidence="10 11">
    <name type="scientific">Insolitispirillum peregrinum</name>
    <dbReference type="NCBI Taxonomy" id="80876"/>
    <lineage>
        <taxon>Bacteria</taxon>
        <taxon>Pseudomonadati</taxon>
        <taxon>Pseudomonadota</taxon>
        <taxon>Alphaproteobacteria</taxon>
        <taxon>Rhodospirillales</taxon>
        <taxon>Novispirillaceae</taxon>
        <taxon>Insolitispirillum</taxon>
    </lineage>
</organism>
<dbReference type="Pfam" id="PF08335">
    <property type="entry name" value="GlnD_UR_UTase"/>
    <property type="match status" value="1"/>
</dbReference>
<dbReference type="CDD" id="cd04899">
    <property type="entry name" value="ACT_ACR-UUR-like_2"/>
    <property type="match status" value="1"/>
</dbReference>
<comment type="cofactor">
    <cofactor evidence="7">
        <name>Mg(2+)</name>
        <dbReference type="ChEBI" id="CHEBI:18420"/>
    </cofactor>
</comment>
<dbReference type="Gene3D" id="3.30.70.260">
    <property type="match status" value="2"/>
</dbReference>
<evidence type="ECO:0000256" key="3">
    <source>
        <dbReference type="ARBA" id="ARBA00022737"/>
    </source>
</evidence>
<dbReference type="InterPro" id="IPR043519">
    <property type="entry name" value="NT_sf"/>
</dbReference>
<comment type="catalytic activity">
    <reaction evidence="7">
        <text>[protein-PII]-L-tyrosine + UTP = [protein-PII]-uridylyl-L-tyrosine + diphosphate</text>
        <dbReference type="Rhea" id="RHEA:13673"/>
        <dbReference type="Rhea" id="RHEA-COMP:12147"/>
        <dbReference type="Rhea" id="RHEA-COMP:12148"/>
        <dbReference type="ChEBI" id="CHEBI:33019"/>
        <dbReference type="ChEBI" id="CHEBI:46398"/>
        <dbReference type="ChEBI" id="CHEBI:46858"/>
        <dbReference type="ChEBI" id="CHEBI:90602"/>
        <dbReference type="EC" id="2.7.7.59"/>
    </reaction>
</comment>
<comment type="caution">
    <text evidence="7">Lacks conserved residue(s) required for the propagation of feature annotation.</text>
</comment>
<dbReference type="Pfam" id="PF24931">
    <property type="entry name" value="ACT_ACR9_3rd"/>
    <property type="match status" value="1"/>
</dbReference>
<dbReference type="EMBL" id="FTOA01000008">
    <property type="protein sequence ID" value="SIT14944.1"/>
    <property type="molecule type" value="Genomic_DNA"/>
</dbReference>
<dbReference type="InterPro" id="IPR010043">
    <property type="entry name" value="UTase/UR"/>
</dbReference>
<keyword evidence="2 7" id="KW-0548">Nucleotidyltransferase</keyword>